<reference evidence="3" key="2">
    <citation type="submission" date="2015-01" db="EMBL/GenBank/DDBJ databases">
        <title>Evolutionary Origins and Diversification of the Mycorrhizal Mutualists.</title>
        <authorList>
            <consortium name="DOE Joint Genome Institute"/>
            <consortium name="Mycorrhizal Genomics Consortium"/>
            <person name="Kohler A."/>
            <person name="Kuo A."/>
            <person name="Nagy L.G."/>
            <person name="Floudas D."/>
            <person name="Copeland A."/>
            <person name="Barry K.W."/>
            <person name="Cichocki N."/>
            <person name="Veneault-Fourrey C."/>
            <person name="LaButti K."/>
            <person name="Lindquist E.A."/>
            <person name="Lipzen A."/>
            <person name="Lundell T."/>
            <person name="Morin E."/>
            <person name="Murat C."/>
            <person name="Riley R."/>
            <person name="Ohm R."/>
            <person name="Sun H."/>
            <person name="Tunlid A."/>
            <person name="Henrissat B."/>
            <person name="Grigoriev I.V."/>
            <person name="Hibbett D.S."/>
            <person name="Martin F."/>
        </authorList>
    </citation>
    <scope>NUCLEOTIDE SEQUENCE [LARGE SCALE GENOMIC DNA]</scope>
    <source>
        <strain evidence="3">UH-Slu-Lm8-n1</strain>
    </source>
</reference>
<dbReference type="EMBL" id="KN836231">
    <property type="protein sequence ID" value="KIK32471.1"/>
    <property type="molecule type" value="Genomic_DNA"/>
</dbReference>
<reference evidence="2 3" key="1">
    <citation type="submission" date="2014-04" db="EMBL/GenBank/DDBJ databases">
        <authorList>
            <consortium name="DOE Joint Genome Institute"/>
            <person name="Kuo A."/>
            <person name="Ruytinx J."/>
            <person name="Rineau F."/>
            <person name="Colpaert J."/>
            <person name="Kohler A."/>
            <person name="Nagy L.G."/>
            <person name="Floudas D."/>
            <person name="Copeland A."/>
            <person name="Barry K.W."/>
            <person name="Cichocki N."/>
            <person name="Veneault-Fourrey C."/>
            <person name="LaButti K."/>
            <person name="Lindquist E.A."/>
            <person name="Lipzen A."/>
            <person name="Lundell T."/>
            <person name="Morin E."/>
            <person name="Murat C."/>
            <person name="Sun H."/>
            <person name="Tunlid A."/>
            <person name="Henrissat B."/>
            <person name="Grigoriev I.V."/>
            <person name="Hibbett D.S."/>
            <person name="Martin F."/>
            <person name="Nordberg H.P."/>
            <person name="Cantor M.N."/>
            <person name="Hua S.X."/>
        </authorList>
    </citation>
    <scope>NUCLEOTIDE SEQUENCE [LARGE SCALE GENOMIC DNA]</scope>
    <source>
        <strain evidence="2 3">UH-Slu-Lm8-n1</strain>
    </source>
</reference>
<gene>
    <name evidence="2" type="ORF">CY34DRAFT_19026</name>
</gene>
<organism evidence="2 3">
    <name type="scientific">Suillus luteus UH-Slu-Lm8-n1</name>
    <dbReference type="NCBI Taxonomy" id="930992"/>
    <lineage>
        <taxon>Eukaryota</taxon>
        <taxon>Fungi</taxon>
        <taxon>Dikarya</taxon>
        <taxon>Basidiomycota</taxon>
        <taxon>Agaricomycotina</taxon>
        <taxon>Agaricomycetes</taxon>
        <taxon>Agaricomycetidae</taxon>
        <taxon>Boletales</taxon>
        <taxon>Suillineae</taxon>
        <taxon>Suillaceae</taxon>
        <taxon>Suillus</taxon>
    </lineage>
</organism>
<feature type="compositionally biased region" description="Acidic residues" evidence="1">
    <location>
        <begin position="65"/>
        <end position="88"/>
    </location>
</feature>
<proteinExistence type="predicted"/>
<dbReference type="OrthoDB" id="2688738at2759"/>
<dbReference type="AlphaFoldDB" id="A0A0C9ZT66"/>
<keyword evidence="3" id="KW-1185">Reference proteome</keyword>
<dbReference type="HOGENOM" id="CLU_1240835_0_0_1"/>
<protein>
    <submittedName>
        <fullName evidence="2">Uncharacterized protein</fullName>
    </submittedName>
</protein>
<sequence>MARPTIHKMVQKRKEAAREKHRCYYAKDQILQRRREHGVKKCDKEAEAISKEILRAVAKGLRGCEDDDESESASESDSDNSSDDDETDTLSNLPACLLAIKVAKDDMRTLIGADPCEFAKGKLGEYVKSIPDDCSTKGDTSIIVNSIGEIEKLLKRVIRAQDKILNFCGISPEWHAADTVSRFLKTTAAYLEDIQLLEMSGEIVELTVAQWLGELMYQKDIRI</sequence>
<evidence type="ECO:0000313" key="3">
    <source>
        <dbReference type="Proteomes" id="UP000054485"/>
    </source>
</evidence>
<evidence type="ECO:0000256" key="1">
    <source>
        <dbReference type="SAM" id="MobiDB-lite"/>
    </source>
</evidence>
<evidence type="ECO:0000313" key="2">
    <source>
        <dbReference type="EMBL" id="KIK32471.1"/>
    </source>
</evidence>
<dbReference type="Proteomes" id="UP000054485">
    <property type="component" value="Unassembled WGS sequence"/>
</dbReference>
<accession>A0A0C9ZT66</accession>
<feature type="region of interest" description="Disordered" evidence="1">
    <location>
        <begin position="62"/>
        <end position="88"/>
    </location>
</feature>
<name>A0A0C9ZT66_9AGAM</name>
<dbReference type="InParanoid" id="A0A0C9ZT66"/>